<feature type="region of interest" description="Disordered" evidence="1">
    <location>
        <begin position="70"/>
        <end position="133"/>
    </location>
</feature>
<protein>
    <submittedName>
        <fullName evidence="2">Uncharacterized protein</fullName>
    </submittedName>
</protein>
<dbReference type="EMBL" id="AJVK01011004">
    <property type="status" value="NOT_ANNOTATED_CDS"/>
    <property type="molecule type" value="Genomic_DNA"/>
</dbReference>
<evidence type="ECO:0000256" key="1">
    <source>
        <dbReference type="SAM" id="MobiDB-lite"/>
    </source>
</evidence>
<evidence type="ECO:0000313" key="3">
    <source>
        <dbReference type="Proteomes" id="UP000092462"/>
    </source>
</evidence>
<evidence type="ECO:0000313" key="2">
    <source>
        <dbReference type="EnsemblMetazoa" id="PPAI001970-PA"/>
    </source>
</evidence>
<organism evidence="2 3">
    <name type="scientific">Phlebotomus papatasi</name>
    <name type="common">Sandfly</name>
    <dbReference type="NCBI Taxonomy" id="29031"/>
    <lineage>
        <taxon>Eukaryota</taxon>
        <taxon>Metazoa</taxon>
        <taxon>Ecdysozoa</taxon>
        <taxon>Arthropoda</taxon>
        <taxon>Hexapoda</taxon>
        <taxon>Insecta</taxon>
        <taxon>Pterygota</taxon>
        <taxon>Neoptera</taxon>
        <taxon>Endopterygota</taxon>
        <taxon>Diptera</taxon>
        <taxon>Nematocera</taxon>
        <taxon>Psychodoidea</taxon>
        <taxon>Psychodidae</taxon>
        <taxon>Phlebotomus</taxon>
        <taxon>Phlebotomus</taxon>
    </lineage>
</organism>
<sequence length="252" mass="27454">NALPRKPLYLKRNVTQVQKALRIQKKNSQHSVASVSSATLGAVAVTSTSTTQATASATVTTMATVNAASGDAKTLTTSSAESTTASLTTTAAASSRDGSTEPVPMDIDESVPGASPGGFWAKRPPERMPAPPTLADEYFTDSKAEMKLNFNSYKMVLVMNKDDVFYKRNALRRAKLTHKLVTKRMKTRFQKFIDSWLDENVAEGQKSECSDWLMGLSDDLAPNSTVLKQDNDVKKAPYSTINRYTVTRTTDS</sequence>
<dbReference type="VEuPathDB" id="VectorBase:PPAI001970"/>
<proteinExistence type="predicted"/>
<dbReference type="AlphaFoldDB" id="A0A1B0D3P7"/>
<accession>A0A1B0D3P7</accession>
<keyword evidence="3" id="KW-1185">Reference proteome</keyword>
<dbReference type="EnsemblMetazoa" id="PPAI001970-RA">
    <property type="protein sequence ID" value="PPAI001970-PA"/>
    <property type="gene ID" value="PPAI001970"/>
</dbReference>
<name>A0A1B0D3P7_PHLPP</name>
<dbReference type="Proteomes" id="UP000092462">
    <property type="component" value="Unassembled WGS sequence"/>
</dbReference>
<feature type="compositionally biased region" description="Low complexity" evidence="1">
    <location>
        <begin position="70"/>
        <end position="95"/>
    </location>
</feature>
<dbReference type="VEuPathDB" id="VectorBase:PPAPM1_010819"/>
<dbReference type="EMBL" id="AJVK01011003">
    <property type="status" value="NOT_ANNOTATED_CDS"/>
    <property type="molecule type" value="Genomic_DNA"/>
</dbReference>
<reference evidence="2" key="1">
    <citation type="submission" date="2022-08" db="UniProtKB">
        <authorList>
            <consortium name="EnsemblMetazoa"/>
        </authorList>
    </citation>
    <scope>IDENTIFICATION</scope>
    <source>
        <strain evidence="2">Israel</strain>
    </source>
</reference>